<feature type="region of interest" description="Disordered" evidence="4">
    <location>
        <begin position="94"/>
        <end position="129"/>
    </location>
</feature>
<evidence type="ECO:0000256" key="3">
    <source>
        <dbReference type="ARBA" id="ARBA00023128"/>
    </source>
</evidence>
<dbReference type="GO" id="GO:0006605">
    <property type="term" value="P:protein targeting"/>
    <property type="evidence" value="ECO:0007669"/>
    <property type="project" value="TreeGrafter"/>
</dbReference>
<dbReference type="AlphaFoldDB" id="A0A444ULP5"/>
<dbReference type="InterPro" id="IPR006933">
    <property type="entry name" value="HAP1_N"/>
</dbReference>
<feature type="compositionally biased region" description="Basic and acidic residues" evidence="4">
    <location>
        <begin position="117"/>
        <end position="128"/>
    </location>
</feature>
<keyword evidence="2" id="KW-0175">Coiled coil</keyword>
<organism evidence="6 7">
    <name type="scientific">Acipenser ruthenus</name>
    <name type="common">Sterlet sturgeon</name>
    <dbReference type="NCBI Taxonomy" id="7906"/>
    <lineage>
        <taxon>Eukaryota</taxon>
        <taxon>Metazoa</taxon>
        <taxon>Chordata</taxon>
        <taxon>Craniata</taxon>
        <taxon>Vertebrata</taxon>
        <taxon>Euteleostomi</taxon>
        <taxon>Actinopterygii</taxon>
        <taxon>Chondrostei</taxon>
        <taxon>Acipenseriformes</taxon>
        <taxon>Acipenseridae</taxon>
        <taxon>Acipenser</taxon>
    </lineage>
</organism>
<name>A0A444ULP5_ACIRT</name>
<dbReference type="EMBL" id="SCEB01214304">
    <property type="protein sequence ID" value="RXM36109.1"/>
    <property type="molecule type" value="Genomic_DNA"/>
</dbReference>
<dbReference type="Pfam" id="PF04849">
    <property type="entry name" value="HAP1_N"/>
    <property type="match status" value="1"/>
</dbReference>
<dbReference type="Proteomes" id="UP000289886">
    <property type="component" value="Unassembled WGS sequence"/>
</dbReference>
<dbReference type="PANTHER" id="PTHR15751">
    <property type="entry name" value="TRAFFICKING KINESIN-BINDING PROTEIN"/>
    <property type="match status" value="1"/>
</dbReference>
<dbReference type="GO" id="GO:1904115">
    <property type="term" value="C:axon cytoplasm"/>
    <property type="evidence" value="ECO:0007669"/>
    <property type="project" value="GOC"/>
</dbReference>
<evidence type="ECO:0000256" key="4">
    <source>
        <dbReference type="SAM" id="MobiDB-lite"/>
    </source>
</evidence>
<keyword evidence="7" id="KW-1185">Reference proteome</keyword>
<protein>
    <submittedName>
        <fullName evidence="6">Trafficking kinesin-binding protein 1</fullName>
    </submittedName>
</protein>
<dbReference type="GO" id="GO:0005739">
    <property type="term" value="C:mitochondrion"/>
    <property type="evidence" value="ECO:0007669"/>
    <property type="project" value="UniProtKB-SubCell"/>
</dbReference>
<dbReference type="GO" id="GO:0048311">
    <property type="term" value="P:mitochondrion distribution"/>
    <property type="evidence" value="ECO:0007669"/>
    <property type="project" value="TreeGrafter"/>
</dbReference>
<dbReference type="GO" id="GO:0005102">
    <property type="term" value="F:signaling receptor binding"/>
    <property type="evidence" value="ECO:0007669"/>
    <property type="project" value="TreeGrafter"/>
</dbReference>
<evidence type="ECO:0000256" key="2">
    <source>
        <dbReference type="ARBA" id="ARBA00023054"/>
    </source>
</evidence>
<dbReference type="GO" id="GO:0048011">
    <property type="term" value="P:neurotrophin TRK receptor signaling pathway"/>
    <property type="evidence" value="ECO:0007669"/>
    <property type="project" value="TreeGrafter"/>
</dbReference>
<feature type="domain" description="HAP1 N-terminal" evidence="5">
    <location>
        <begin position="179"/>
        <end position="236"/>
    </location>
</feature>
<reference evidence="6 7" key="1">
    <citation type="submission" date="2019-01" db="EMBL/GenBank/DDBJ databases">
        <title>Draft Genome and Complete Hox-Cluster Characterization of the Sterlet Sturgeon (Acipenser ruthenus).</title>
        <authorList>
            <person name="Wei Q."/>
        </authorList>
    </citation>
    <scope>NUCLEOTIDE SEQUENCE [LARGE SCALE GENOMIC DNA]</scope>
    <source>
        <strain evidence="6">WHYD16114868_AA</strain>
        <tissue evidence="6">Blood</tissue>
    </source>
</reference>
<sequence>MVREMNFFLNILMRDVWRRHYQYGGQLRSQIPYKYTSCQLLGKLNSFFEYLTRVLWSPRKLGTEYKVQLEPIRAQVVGDSPVHGPLCFPVNPVKLASPGPPHSQPPPPTPLSPGRDPPQHSDPQEHLASHAGQVEGEEGPLFFTVASDEEDRAFHDVSTLTDVCNSENVPEVEIISLLEERLPSYTLRADCLFGYEHDDWLHTPLLPPETGLQLTTEQIEETLKYFSRWILRAVRVERYGTP</sequence>
<dbReference type="GO" id="GO:0031410">
    <property type="term" value="C:cytoplasmic vesicle"/>
    <property type="evidence" value="ECO:0007669"/>
    <property type="project" value="TreeGrafter"/>
</dbReference>
<comment type="caution">
    <text evidence="6">The sequence shown here is derived from an EMBL/GenBank/DDBJ whole genome shotgun (WGS) entry which is preliminary data.</text>
</comment>
<dbReference type="GO" id="GO:0030425">
    <property type="term" value="C:dendrite"/>
    <property type="evidence" value="ECO:0007669"/>
    <property type="project" value="TreeGrafter"/>
</dbReference>
<evidence type="ECO:0000256" key="1">
    <source>
        <dbReference type="ARBA" id="ARBA00004173"/>
    </source>
</evidence>
<dbReference type="GO" id="GO:0022008">
    <property type="term" value="P:neurogenesis"/>
    <property type="evidence" value="ECO:0007669"/>
    <property type="project" value="TreeGrafter"/>
</dbReference>
<evidence type="ECO:0000313" key="6">
    <source>
        <dbReference type="EMBL" id="RXM36109.1"/>
    </source>
</evidence>
<proteinExistence type="predicted"/>
<dbReference type="GO" id="GO:0017022">
    <property type="term" value="F:myosin binding"/>
    <property type="evidence" value="ECO:0007669"/>
    <property type="project" value="TreeGrafter"/>
</dbReference>
<keyword evidence="3" id="KW-0496">Mitochondrion</keyword>
<gene>
    <name evidence="6" type="ORF">EOD39_3670</name>
</gene>
<evidence type="ECO:0000313" key="7">
    <source>
        <dbReference type="Proteomes" id="UP000289886"/>
    </source>
</evidence>
<dbReference type="GO" id="GO:0047496">
    <property type="term" value="P:vesicle transport along microtubule"/>
    <property type="evidence" value="ECO:0007669"/>
    <property type="project" value="TreeGrafter"/>
</dbReference>
<evidence type="ECO:0000259" key="5">
    <source>
        <dbReference type="Pfam" id="PF04849"/>
    </source>
</evidence>
<dbReference type="PANTHER" id="PTHR15751:SF14">
    <property type="entry name" value="HUNTINGTIN-ASSOCIATED PROTEIN 1"/>
    <property type="match status" value="1"/>
</dbReference>
<dbReference type="GO" id="GO:0098957">
    <property type="term" value="P:anterograde axonal transport of mitochondrion"/>
    <property type="evidence" value="ECO:0007669"/>
    <property type="project" value="TreeGrafter"/>
</dbReference>
<accession>A0A444ULP5</accession>
<comment type="subcellular location">
    <subcellularLocation>
        <location evidence="1">Mitochondrion</location>
    </subcellularLocation>
</comment>
<feature type="compositionally biased region" description="Pro residues" evidence="4">
    <location>
        <begin position="98"/>
        <end position="111"/>
    </location>
</feature>
<dbReference type="InterPro" id="IPR051946">
    <property type="entry name" value="Intracell_Traff-Reg"/>
</dbReference>